<dbReference type="EMBL" id="VSSQ01000009">
    <property type="protein sequence ID" value="MPL59329.1"/>
    <property type="molecule type" value="Genomic_DNA"/>
</dbReference>
<evidence type="ECO:0000313" key="1">
    <source>
        <dbReference type="EMBL" id="MPL59329.1"/>
    </source>
</evidence>
<dbReference type="AlphaFoldDB" id="A0A644SX95"/>
<accession>A0A644SX95</accession>
<gene>
    <name evidence="1" type="ORF">SDC9_04881</name>
</gene>
<reference evidence="1" key="1">
    <citation type="submission" date="2019-08" db="EMBL/GenBank/DDBJ databases">
        <authorList>
            <person name="Kucharzyk K."/>
            <person name="Murdoch R.W."/>
            <person name="Higgins S."/>
            <person name="Loffler F."/>
        </authorList>
    </citation>
    <scope>NUCLEOTIDE SEQUENCE</scope>
</reference>
<proteinExistence type="predicted"/>
<protein>
    <submittedName>
        <fullName evidence="1">Uncharacterized protein</fullName>
    </submittedName>
</protein>
<name>A0A644SX95_9ZZZZ</name>
<comment type="caution">
    <text evidence="1">The sequence shown here is derived from an EMBL/GenBank/DDBJ whole genome shotgun (WGS) entry which is preliminary data.</text>
</comment>
<organism evidence="1">
    <name type="scientific">bioreactor metagenome</name>
    <dbReference type="NCBI Taxonomy" id="1076179"/>
    <lineage>
        <taxon>unclassified sequences</taxon>
        <taxon>metagenomes</taxon>
        <taxon>ecological metagenomes</taxon>
    </lineage>
</organism>
<sequence>MHFGQTAIAKIEEKIYRDHKQVQYIKVDYLIVLVKELVQNAGDIAEDQDDKKERAFSFYRPGYIRFVNGERPCSSKTKEHKGFKDTHIDAS</sequence>